<reference evidence="1 2" key="1">
    <citation type="submission" date="2019-11" db="EMBL/GenBank/DDBJ databases">
        <title>Streptococcus uberis isolated from clinical mastitis cases on a southeastern Queensland dairy.</title>
        <authorList>
            <person name="Workentine M.L."/>
            <person name="Price R."/>
            <person name="Olchowy T."/>
        </authorList>
    </citation>
    <scope>NUCLEOTIDE SEQUENCE [LARGE SCALE GENOMIC DNA]</scope>
    <source>
        <strain evidence="1 2">OLC4459-A17</strain>
    </source>
</reference>
<dbReference type="EMBL" id="WLXI01000029">
    <property type="protein sequence ID" value="MTD01274.1"/>
    <property type="molecule type" value="Genomic_DNA"/>
</dbReference>
<name>A0A6L6G724_STRUB</name>
<dbReference type="RefSeq" id="WP_000942712.1">
    <property type="nucleotide sequence ID" value="NZ_BAABQA010000005.1"/>
</dbReference>
<protein>
    <submittedName>
        <fullName evidence="1">Uncharacterized protein</fullName>
    </submittedName>
</protein>
<dbReference type="AlphaFoldDB" id="A0A6L6G724"/>
<accession>A0A6L6G724</accession>
<gene>
    <name evidence="1" type="ORF">GKS16_03155</name>
</gene>
<dbReference type="Proteomes" id="UP000483839">
    <property type="component" value="Unassembled WGS sequence"/>
</dbReference>
<proteinExistence type="predicted"/>
<sequence>MLRAYIINPINNKGSWFDFPLYFGKLKKIGHSGSYDELVDIVSFEGNSTLRLGYYNLHELERLNAGIEGRL</sequence>
<comment type="caution">
    <text evidence="1">The sequence shown here is derived from an EMBL/GenBank/DDBJ whole genome shotgun (WGS) entry which is preliminary data.</text>
</comment>
<evidence type="ECO:0000313" key="1">
    <source>
        <dbReference type="EMBL" id="MTD01274.1"/>
    </source>
</evidence>
<evidence type="ECO:0000313" key="2">
    <source>
        <dbReference type="Proteomes" id="UP000483839"/>
    </source>
</evidence>
<organism evidence="1 2">
    <name type="scientific">Streptococcus uberis</name>
    <dbReference type="NCBI Taxonomy" id="1349"/>
    <lineage>
        <taxon>Bacteria</taxon>
        <taxon>Bacillati</taxon>
        <taxon>Bacillota</taxon>
        <taxon>Bacilli</taxon>
        <taxon>Lactobacillales</taxon>
        <taxon>Streptococcaceae</taxon>
        <taxon>Streptococcus</taxon>
    </lineage>
</organism>